<proteinExistence type="predicted"/>
<name>A0AAW2C6Y6_9ROSI</name>
<dbReference type="Proteomes" id="UP001459277">
    <property type="component" value="Unassembled WGS sequence"/>
</dbReference>
<dbReference type="AlphaFoldDB" id="A0AAW2C6Y6"/>
<dbReference type="EMBL" id="JAZDWU010000008">
    <property type="protein sequence ID" value="KAK9992894.1"/>
    <property type="molecule type" value="Genomic_DNA"/>
</dbReference>
<evidence type="ECO:0000313" key="2">
    <source>
        <dbReference type="Proteomes" id="UP001459277"/>
    </source>
</evidence>
<keyword evidence="2" id="KW-1185">Reference proteome</keyword>
<protein>
    <submittedName>
        <fullName evidence="1">Uncharacterized protein</fullName>
    </submittedName>
</protein>
<reference evidence="1 2" key="1">
    <citation type="submission" date="2024-01" db="EMBL/GenBank/DDBJ databases">
        <title>A telomere-to-telomere, gap-free genome of sweet tea (Lithocarpus litseifolius).</title>
        <authorList>
            <person name="Zhou J."/>
        </authorList>
    </citation>
    <scope>NUCLEOTIDE SEQUENCE [LARGE SCALE GENOMIC DNA]</scope>
    <source>
        <strain evidence="1">Zhou-2022a</strain>
        <tissue evidence="1">Leaf</tissue>
    </source>
</reference>
<sequence>MLVKEVVDFSVSSGETELSDCLPLKEVTEVLSLEAELDISGWVKHRIPGFSRLVGLSMTRHEKLCIAHLQKLETEMEAANVLHWKVTGSQINVAKSKNKGRRELQNLISSVNYDGR</sequence>
<organism evidence="1 2">
    <name type="scientific">Lithocarpus litseifolius</name>
    <dbReference type="NCBI Taxonomy" id="425828"/>
    <lineage>
        <taxon>Eukaryota</taxon>
        <taxon>Viridiplantae</taxon>
        <taxon>Streptophyta</taxon>
        <taxon>Embryophyta</taxon>
        <taxon>Tracheophyta</taxon>
        <taxon>Spermatophyta</taxon>
        <taxon>Magnoliopsida</taxon>
        <taxon>eudicotyledons</taxon>
        <taxon>Gunneridae</taxon>
        <taxon>Pentapetalae</taxon>
        <taxon>rosids</taxon>
        <taxon>fabids</taxon>
        <taxon>Fagales</taxon>
        <taxon>Fagaceae</taxon>
        <taxon>Lithocarpus</taxon>
    </lineage>
</organism>
<evidence type="ECO:0000313" key="1">
    <source>
        <dbReference type="EMBL" id="KAK9992894.1"/>
    </source>
</evidence>
<gene>
    <name evidence="1" type="ORF">SO802_022597</name>
</gene>
<accession>A0AAW2C6Y6</accession>
<comment type="caution">
    <text evidence="1">The sequence shown here is derived from an EMBL/GenBank/DDBJ whole genome shotgun (WGS) entry which is preliminary data.</text>
</comment>